<dbReference type="AlphaFoldDB" id="A0A3R7RJL0"/>
<accession>A0A3R7RJL0</accession>
<dbReference type="InterPro" id="IPR032710">
    <property type="entry name" value="NTF2-like_dom_sf"/>
</dbReference>
<dbReference type="SMART" id="SM00978">
    <property type="entry name" value="Tim44"/>
    <property type="match status" value="1"/>
</dbReference>
<gene>
    <name evidence="2" type="ORF">C0030_001260</name>
</gene>
<dbReference type="Proteomes" id="UP000236895">
    <property type="component" value="Unassembled WGS sequence"/>
</dbReference>
<protein>
    <recommendedName>
        <fullName evidence="1">Tim44-like domain-containing protein</fullName>
    </recommendedName>
</protein>
<feature type="domain" description="Tim44-like" evidence="1">
    <location>
        <begin position="88"/>
        <end position="234"/>
    </location>
</feature>
<name>A0A3R7RJL0_9HYPH</name>
<organism evidence="2 3">
    <name type="scientific">Candidatus Liberibacter solanacearum</name>
    <dbReference type="NCBI Taxonomy" id="556287"/>
    <lineage>
        <taxon>Bacteria</taxon>
        <taxon>Pseudomonadati</taxon>
        <taxon>Pseudomonadota</taxon>
        <taxon>Alphaproteobacteria</taxon>
        <taxon>Hyphomicrobiales</taxon>
        <taxon>Rhizobiaceae</taxon>
        <taxon>Liberibacter</taxon>
    </lineage>
</organism>
<evidence type="ECO:0000313" key="3">
    <source>
        <dbReference type="Proteomes" id="UP000236895"/>
    </source>
</evidence>
<dbReference type="SUPFAM" id="SSF54427">
    <property type="entry name" value="NTF2-like"/>
    <property type="match status" value="1"/>
</dbReference>
<evidence type="ECO:0000313" key="2">
    <source>
        <dbReference type="EMBL" id="RPD37625.1"/>
    </source>
</evidence>
<dbReference type="Pfam" id="PF04280">
    <property type="entry name" value="Tim44"/>
    <property type="match status" value="1"/>
</dbReference>
<dbReference type="Gene3D" id="3.10.450.240">
    <property type="match status" value="1"/>
</dbReference>
<evidence type="ECO:0000259" key="1">
    <source>
        <dbReference type="SMART" id="SM00978"/>
    </source>
</evidence>
<dbReference type="InterPro" id="IPR007379">
    <property type="entry name" value="Tim44-like_dom"/>
</dbReference>
<dbReference type="NCBIfam" id="NF033779">
    <property type="entry name" value="Tim44_TimA_adap"/>
    <property type="match status" value="1"/>
</dbReference>
<reference evidence="2 3" key="1">
    <citation type="submission" date="2018-11" db="EMBL/GenBank/DDBJ databases">
        <title>Genome Analysis of Haplotype D of Candidatus Liberibacter Solanacearum.</title>
        <authorList>
            <person name="Katsir L."/>
            <person name="Ruan Z."/>
            <person name="Santos Garcia D."/>
            <person name="Piasezky A."/>
            <person name="Jiang J."/>
            <person name="Sela N."/>
            <person name="Freilich S."/>
            <person name="Bahar O."/>
        </authorList>
    </citation>
    <scope>NUCLEOTIDE SEQUENCE [LARGE SCALE GENOMIC DNA]</scope>
    <source>
        <strain evidence="3">haplotype D1</strain>
    </source>
</reference>
<dbReference type="EMBL" id="PKRU02000006">
    <property type="protein sequence ID" value="RPD37625.1"/>
    <property type="molecule type" value="Genomic_DNA"/>
</dbReference>
<proteinExistence type="predicted"/>
<sequence length="236" mass="26194">MVLMIMDLGDFLILLCFFIAVFVILQLRSALGKRTGHEKPLSGFSPEQRKKSVFSPKGDGWNVVSLNKGKKEDVLDSINGLFPVGTRLNKVFRDIVSIYSGFDPKEFLNGVRDSYGVIVDSFFEGNILKIEKLIDSKVYKDFADSLSIQKSSEKVIKSSLVGLDDLKIVNASVEGNNIYITTRIVGQFISASYDKNNALIAGDPEIFGKVVDVWTFVRNISSSNPNWILISTKPGE</sequence>
<comment type="caution">
    <text evidence="2">The sequence shown here is derived from an EMBL/GenBank/DDBJ whole genome shotgun (WGS) entry which is preliminary data.</text>
</comment>